<reference evidence="4 5" key="1">
    <citation type="submission" date="2016-04" db="EMBL/GenBank/DDBJ databases">
        <title>ATOL: Assembling a taxonomically balanced genome-scale reconstruction of the evolutionary history of the Enterobacteriaceae.</title>
        <authorList>
            <person name="Plunkett G.III."/>
            <person name="Neeno-Eckwall E.C."/>
            <person name="Glasner J.D."/>
            <person name="Perna N.T."/>
        </authorList>
    </citation>
    <scope>NUCLEOTIDE SEQUENCE [LARGE SCALE GENOMIC DNA]</scope>
    <source>
        <strain evidence="4 5">ATCC 35613</strain>
    </source>
</reference>
<evidence type="ECO:0000313" key="4">
    <source>
        <dbReference type="EMBL" id="OAT51275.1"/>
    </source>
</evidence>
<dbReference type="PATRIC" id="fig|1354272.4.peg.2248"/>
<organism evidence="4 5">
    <name type="scientific">Providencia heimbachae ATCC 35613</name>
    <dbReference type="NCBI Taxonomy" id="1354272"/>
    <lineage>
        <taxon>Bacteria</taxon>
        <taxon>Pseudomonadati</taxon>
        <taxon>Pseudomonadota</taxon>
        <taxon>Gammaproteobacteria</taxon>
        <taxon>Enterobacterales</taxon>
        <taxon>Morganellaceae</taxon>
        <taxon>Providencia</taxon>
    </lineage>
</organism>
<dbReference type="InterPro" id="IPR029063">
    <property type="entry name" value="SAM-dependent_MTases_sf"/>
</dbReference>
<dbReference type="GO" id="GO:0032259">
    <property type="term" value="P:methylation"/>
    <property type="evidence" value="ECO:0007669"/>
    <property type="project" value="UniProtKB-KW"/>
</dbReference>
<comment type="caution">
    <text evidence="4">The sequence shown here is derived from an EMBL/GenBank/DDBJ whole genome shotgun (WGS) entry which is preliminary data.</text>
</comment>
<dbReference type="Proteomes" id="UP000078224">
    <property type="component" value="Unassembled WGS sequence"/>
</dbReference>
<dbReference type="OrthoDB" id="9805585at2"/>
<keyword evidence="5" id="KW-1185">Reference proteome</keyword>
<dbReference type="Gene3D" id="3.40.50.150">
    <property type="entry name" value="Vaccinia Virus protein VP39"/>
    <property type="match status" value="1"/>
</dbReference>
<feature type="domain" description="Methyltransferase small" evidence="3">
    <location>
        <begin position="40"/>
        <end position="167"/>
    </location>
</feature>
<keyword evidence="2" id="KW-0949">S-adenosyl-L-methionine</keyword>
<protein>
    <submittedName>
        <fullName evidence="4">Ribosomal RNA adenine dimethylase domain protein</fullName>
        <ecNumber evidence="4">2.1.1.-</ecNumber>
    </submittedName>
</protein>
<name>A0A1B7JTR9_9GAMM</name>
<dbReference type="CDD" id="cd02440">
    <property type="entry name" value="AdoMet_MTases"/>
    <property type="match status" value="1"/>
</dbReference>
<dbReference type="RefSeq" id="WP_068908855.1">
    <property type="nucleotide sequence ID" value="NZ_LXEW01000032.1"/>
</dbReference>
<keyword evidence="4" id="KW-0808">Transferase</keyword>
<evidence type="ECO:0000256" key="1">
    <source>
        <dbReference type="ARBA" id="ARBA00022603"/>
    </source>
</evidence>
<dbReference type="EC" id="2.1.1.-" evidence="4"/>
<dbReference type="EMBL" id="LXEW01000032">
    <property type="protein sequence ID" value="OAT51275.1"/>
    <property type="molecule type" value="Genomic_DNA"/>
</dbReference>
<proteinExistence type="predicted"/>
<dbReference type="InterPro" id="IPR007848">
    <property type="entry name" value="Small_mtfrase_dom"/>
</dbReference>
<evidence type="ECO:0000259" key="3">
    <source>
        <dbReference type="Pfam" id="PF05175"/>
    </source>
</evidence>
<dbReference type="AlphaFoldDB" id="A0A1B7JTR9"/>
<accession>A0A1B7JTR9</accession>
<evidence type="ECO:0000256" key="2">
    <source>
        <dbReference type="ARBA" id="ARBA00022691"/>
    </source>
</evidence>
<keyword evidence="1 4" id="KW-0489">Methyltransferase</keyword>
<gene>
    <name evidence="4" type="ORF">M998_2211</name>
</gene>
<dbReference type="GO" id="GO:0008168">
    <property type="term" value="F:methyltransferase activity"/>
    <property type="evidence" value="ECO:0007669"/>
    <property type="project" value="UniProtKB-KW"/>
</dbReference>
<dbReference type="SUPFAM" id="SSF53335">
    <property type="entry name" value="S-adenosyl-L-methionine-dependent methyltransferases"/>
    <property type="match status" value="1"/>
</dbReference>
<sequence>MKKFLFNSLNPYTLYMKNFIASPTKMGTIMPSSYWLCDAILNNIDWEHDIHIAEIGAGDGVITKHILQKGTFETSLNVYEINDDFIELLQKIDDRRIVINHRSAEHLSGEYHAIISGIPFRSLDKKTSMKILKKVRECLTQKKGVFVLFQYTQSCEPMFERYFNFTKQRVYRNFPPAWVYTCQPKSLPLI</sequence>
<dbReference type="Pfam" id="PF05175">
    <property type="entry name" value="MTS"/>
    <property type="match status" value="1"/>
</dbReference>
<evidence type="ECO:0000313" key="5">
    <source>
        <dbReference type="Proteomes" id="UP000078224"/>
    </source>
</evidence>